<name>A0AAN5C2C2_9BILA</name>
<proteinExistence type="predicted"/>
<comment type="caution">
    <text evidence="1">The sequence shown here is derived from an EMBL/GenBank/DDBJ whole genome shotgun (WGS) entry which is preliminary data.</text>
</comment>
<protein>
    <submittedName>
        <fullName evidence="1">Uncharacterized protein</fullName>
    </submittedName>
</protein>
<organism evidence="1 2">
    <name type="scientific">Pristionchus mayeri</name>
    <dbReference type="NCBI Taxonomy" id="1317129"/>
    <lineage>
        <taxon>Eukaryota</taxon>
        <taxon>Metazoa</taxon>
        <taxon>Ecdysozoa</taxon>
        <taxon>Nematoda</taxon>
        <taxon>Chromadorea</taxon>
        <taxon>Rhabditida</taxon>
        <taxon>Rhabditina</taxon>
        <taxon>Diplogasteromorpha</taxon>
        <taxon>Diplogasteroidea</taxon>
        <taxon>Neodiplogasteridae</taxon>
        <taxon>Pristionchus</taxon>
    </lineage>
</organism>
<dbReference type="AlphaFoldDB" id="A0AAN5C2C2"/>
<feature type="non-terminal residue" evidence="1">
    <location>
        <position position="76"/>
    </location>
</feature>
<sequence length="76" mass="8428">PMRALGLNFPLLRGVGWAVCSLSFLRAINISYLNAITLLYSAESLIGIDTRTECLDDWNSESCFSPTNNRRCKNGS</sequence>
<dbReference type="InterPro" id="IPR037272">
    <property type="entry name" value="SNS_sf"/>
</dbReference>
<gene>
    <name evidence="1" type="ORF">PMAYCL1PPCAC_04548</name>
</gene>
<keyword evidence="2" id="KW-1185">Reference proteome</keyword>
<dbReference type="EMBL" id="BTRK01000002">
    <property type="protein sequence ID" value="GMR34353.1"/>
    <property type="molecule type" value="Genomic_DNA"/>
</dbReference>
<reference evidence="2" key="1">
    <citation type="submission" date="2022-10" db="EMBL/GenBank/DDBJ databases">
        <title>Genome assembly of Pristionchus species.</title>
        <authorList>
            <person name="Yoshida K."/>
            <person name="Sommer R.J."/>
        </authorList>
    </citation>
    <scope>NUCLEOTIDE SEQUENCE [LARGE SCALE GENOMIC DNA]</scope>
    <source>
        <strain evidence="2">RS5460</strain>
    </source>
</reference>
<feature type="non-terminal residue" evidence="1">
    <location>
        <position position="1"/>
    </location>
</feature>
<evidence type="ECO:0000313" key="1">
    <source>
        <dbReference type="EMBL" id="GMR34353.1"/>
    </source>
</evidence>
<dbReference type="SUPFAM" id="SSF161070">
    <property type="entry name" value="SNF-like"/>
    <property type="match status" value="1"/>
</dbReference>
<accession>A0AAN5C2C2</accession>
<evidence type="ECO:0000313" key="2">
    <source>
        <dbReference type="Proteomes" id="UP001328107"/>
    </source>
</evidence>
<dbReference type="Proteomes" id="UP001328107">
    <property type="component" value="Unassembled WGS sequence"/>
</dbReference>